<dbReference type="OrthoDB" id="10261433at2759"/>
<sequence length="205" mass="22599">MNEEEFYVRFSKQYLYDKHENQYLDCSSVVAIDAEANDLAIRLSSQITFSKNILAFAGTFVELHQLPATVRHAFVVANSADGTEDASKDCVLQAVENLKKEGIHFSCFLIEPFLFMDEVGFLQYPQGLLKTITSSLLKDTKCLTIVDESRTGLGRLGTGMWAFTDIGILPDLVVVGVILGNGFPLSAVLTSRQIAAAVPKYYSTV</sequence>
<dbReference type="PANTHER" id="PTHR45688">
    <property type="match status" value="1"/>
</dbReference>
<name>A0A7R9GK97_9CRUS</name>
<dbReference type="InterPro" id="IPR005814">
    <property type="entry name" value="Aminotrans_3"/>
</dbReference>
<evidence type="ECO:0000313" key="3">
    <source>
        <dbReference type="Proteomes" id="UP000678499"/>
    </source>
</evidence>
<dbReference type="InterPro" id="IPR015424">
    <property type="entry name" value="PyrdxlP-dep_Trfase"/>
</dbReference>
<organism evidence="2">
    <name type="scientific">Notodromas monacha</name>
    <dbReference type="NCBI Taxonomy" id="399045"/>
    <lineage>
        <taxon>Eukaryota</taxon>
        <taxon>Metazoa</taxon>
        <taxon>Ecdysozoa</taxon>
        <taxon>Arthropoda</taxon>
        <taxon>Crustacea</taxon>
        <taxon>Oligostraca</taxon>
        <taxon>Ostracoda</taxon>
        <taxon>Podocopa</taxon>
        <taxon>Podocopida</taxon>
        <taxon>Cypridocopina</taxon>
        <taxon>Cypridoidea</taxon>
        <taxon>Cyprididae</taxon>
        <taxon>Notodromas</taxon>
    </lineage>
</organism>
<evidence type="ECO:0000313" key="2">
    <source>
        <dbReference type="EMBL" id="CAD7284370.1"/>
    </source>
</evidence>
<evidence type="ECO:0000256" key="1">
    <source>
        <dbReference type="ARBA" id="ARBA00008954"/>
    </source>
</evidence>
<dbReference type="EMBL" id="CAJPEX010007938">
    <property type="protein sequence ID" value="CAG0924522.1"/>
    <property type="molecule type" value="Genomic_DNA"/>
</dbReference>
<dbReference type="EMBL" id="OA889975">
    <property type="protein sequence ID" value="CAD7284370.1"/>
    <property type="molecule type" value="Genomic_DNA"/>
</dbReference>
<dbReference type="GO" id="GO:0030170">
    <property type="term" value="F:pyridoxal phosphate binding"/>
    <property type="evidence" value="ECO:0007669"/>
    <property type="project" value="InterPro"/>
</dbReference>
<reference evidence="2" key="1">
    <citation type="submission" date="2020-11" db="EMBL/GenBank/DDBJ databases">
        <authorList>
            <person name="Tran Van P."/>
        </authorList>
    </citation>
    <scope>NUCLEOTIDE SEQUENCE</scope>
</reference>
<dbReference type="PANTHER" id="PTHR45688:SF13">
    <property type="entry name" value="ALANINE--GLYOXYLATE AMINOTRANSFERASE 2-LIKE"/>
    <property type="match status" value="1"/>
</dbReference>
<accession>A0A7R9GK97</accession>
<dbReference type="AlphaFoldDB" id="A0A7R9GK97"/>
<proteinExistence type="inferred from homology"/>
<dbReference type="GO" id="GO:0008483">
    <property type="term" value="F:transaminase activity"/>
    <property type="evidence" value="ECO:0007669"/>
    <property type="project" value="InterPro"/>
</dbReference>
<dbReference type="GO" id="GO:0005739">
    <property type="term" value="C:mitochondrion"/>
    <property type="evidence" value="ECO:0007669"/>
    <property type="project" value="TreeGrafter"/>
</dbReference>
<comment type="similarity">
    <text evidence="1">Belongs to the class-III pyridoxal-phosphate-dependent aminotransferase family.</text>
</comment>
<dbReference type="Pfam" id="PF00202">
    <property type="entry name" value="Aminotran_3"/>
    <property type="match status" value="1"/>
</dbReference>
<keyword evidence="3" id="KW-1185">Reference proteome</keyword>
<protein>
    <submittedName>
        <fullName evidence="2">Uncharacterized protein</fullName>
    </submittedName>
</protein>
<dbReference type="Gene3D" id="3.40.640.10">
    <property type="entry name" value="Type I PLP-dependent aspartate aminotransferase-like (Major domain)"/>
    <property type="match status" value="1"/>
</dbReference>
<gene>
    <name evidence="2" type="ORF">NMOB1V02_LOCUS11977</name>
</gene>
<dbReference type="SUPFAM" id="SSF53383">
    <property type="entry name" value="PLP-dependent transferases"/>
    <property type="match status" value="1"/>
</dbReference>
<dbReference type="InterPro" id="IPR015421">
    <property type="entry name" value="PyrdxlP-dep_Trfase_major"/>
</dbReference>
<dbReference type="Proteomes" id="UP000678499">
    <property type="component" value="Unassembled WGS sequence"/>
</dbReference>